<organism evidence="9 10">
    <name type="scientific">Elysia chlorotica</name>
    <name type="common">Eastern emerald elysia</name>
    <name type="synonym">Sea slug</name>
    <dbReference type="NCBI Taxonomy" id="188477"/>
    <lineage>
        <taxon>Eukaryota</taxon>
        <taxon>Metazoa</taxon>
        <taxon>Spiralia</taxon>
        <taxon>Lophotrochozoa</taxon>
        <taxon>Mollusca</taxon>
        <taxon>Gastropoda</taxon>
        <taxon>Heterobranchia</taxon>
        <taxon>Euthyneura</taxon>
        <taxon>Panpulmonata</taxon>
        <taxon>Sacoglossa</taxon>
        <taxon>Placobranchoidea</taxon>
        <taxon>Plakobranchidae</taxon>
        <taxon>Elysia</taxon>
    </lineage>
</organism>
<evidence type="ECO:0008006" key="11">
    <source>
        <dbReference type="Google" id="ProtNLM"/>
    </source>
</evidence>
<proteinExistence type="inferred from homology"/>
<name>A0A3S0ZNJ2_ELYCH</name>
<dbReference type="Proteomes" id="UP000271974">
    <property type="component" value="Unassembled WGS sequence"/>
</dbReference>
<dbReference type="OrthoDB" id="5404651at2759"/>
<dbReference type="GO" id="GO:0003988">
    <property type="term" value="F:acetyl-CoA C-acyltransferase activity"/>
    <property type="evidence" value="ECO:0007669"/>
    <property type="project" value="UniProtKB-ARBA"/>
</dbReference>
<keyword evidence="4 6" id="KW-0012">Acyltransferase</keyword>
<dbReference type="CDD" id="cd00751">
    <property type="entry name" value="thiolase"/>
    <property type="match status" value="1"/>
</dbReference>
<gene>
    <name evidence="9" type="ORF">EGW08_010208</name>
</gene>
<dbReference type="EMBL" id="RQTK01000308">
    <property type="protein sequence ID" value="RUS82017.1"/>
    <property type="molecule type" value="Genomic_DNA"/>
</dbReference>
<dbReference type="Gene3D" id="3.40.47.10">
    <property type="match status" value="2"/>
</dbReference>
<dbReference type="PROSITE" id="PS00737">
    <property type="entry name" value="THIOLASE_2"/>
    <property type="match status" value="1"/>
</dbReference>
<dbReference type="SUPFAM" id="SSF53901">
    <property type="entry name" value="Thiolase-like"/>
    <property type="match status" value="2"/>
</dbReference>
<evidence type="ECO:0000259" key="8">
    <source>
        <dbReference type="Pfam" id="PF02803"/>
    </source>
</evidence>
<dbReference type="STRING" id="188477.A0A3S0ZNJ2"/>
<feature type="active site" description="Acyl-thioester intermediate" evidence="5">
    <location>
        <position position="88"/>
    </location>
</feature>
<feature type="domain" description="Thiolase C-terminal" evidence="8">
    <location>
        <begin position="271"/>
        <end position="391"/>
    </location>
</feature>
<evidence type="ECO:0000256" key="6">
    <source>
        <dbReference type="RuleBase" id="RU003557"/>
    </source>
</evidence>
<feature type="active site" description="Proton acceptor" evidence="5">
    <location>
        <position position="349"/>
    </location>
</feature>
<evidence type="ECO:0000256" key="3">
    <source>
        <dbReference type="ARBA" id="ARBA00022679"/>
    </source>
</evidence>
<sequence>MVDVVILSAARTPVGSFNGSLASLAAHELGGIAIKEALNRANIKGNEVSEVILGQVLTAGQGQNPARQASAKGGIPFSVPACGVNMLCGSGLRSVVLAYQAICSGDSNIVVAGGQESMSKAPHCVHMRSGLKFGDGTLTDTMMTDGLTDAFHNYHMGITAENVVKQWSLTREEQDKFALNSQLKCEKAQREGCFKAEIVPVSVPSRAGPIEVATDEYPRSGSTFEAFQKLRPAFVKDGTGSVTAGNASGLNDGAAALVLTSGQEAQKRGIQPMARVVAWAQEGVDPSIMGTGPIPATRKALSKANWKMEDVDLFEINEAFAGQSLAVVKTLGCDPEKVNVNGGAIAIGHPIGASGARILTTLLYALQARNKRRGVAALCVGGGMGIALCVENMQAS</sequence>
<dbReference type="NCBIfam" id="TIGR01930">
    <property type="entry name" value="AcCoA-C-Actrans"/>
    <property type="match status" value="1"/>
</dbReference>
<comment type="similarity">
    <text evidence="2 6">Belongs to the thiolase-like superfamily. Thiolase family.</text>
</comment>
<feature type="active site" description="Proton acceptor" evidence="5">
    <location>
        <position position="379"/>
    </location>
</feature>
<accession>A0A3S0ZNJ2</accession>
<comment type="caution">
    <text evidence="9">The sequence shown here is derived from an EMBL/GenBank/DDBJ whole genome shotgun (WGS) entry which is preliminary data.</text>
</comment>
<dbReference type="InterPro" id="IPR020616">
    <property type="entry name" value="Thiolase_N"/>
</dbReference>
<evidence type="ECO:0000256" key="4">
    <source>
        <dbReference type="ARBA" id="ARBA00023315"/>
    </source>
</evidence>
<dbReference type="FunFam" id="3.40.47.10:FF:000010">
    <property type="entry name" value="Acetyl-CoA acetyltransferase (Thiolase)"/>
    <property type="match status" value="1"/>
</dbReference>
<feature type="domain" description="Thiolase N-terminal" evidence="7">
    <location>
        <begin position="4"/>
        <end position="261"/>
    </location>
</feature>
<dbReference type="InterPro" id="IPR020615">
    <property type="entry name" value="Thiolase_acyl_enz_int_AS"/>
</dbReference>
<dbReference type="InterPro" id="IPR020610">
    <property type="entry name" value="Thiolase_AS"/>
</dbReference>
<dbReference type="PROSITE" id="PS00099">
    <property type="entry name" value="THIOLASE_3"/>
    <property type="match status" value="1"/>
</dbReference>
<reference evidence="9 10" key="1">
    <citation type="submission" date="2019-01" db="EMBL/GenBank/DDBJ databases">
        <title>A draft genome assembly of the solar-powered sea slug Elysia chlorotica.</title>
        <authorList>
            <person name="Cai H."/>
            <person name="Li Q."/>
            <person name="Fang X."/>
            <person name="Li J."/>
            <person name="Curtis N.E."/>
            <person name="Altenburger A."/>
            <person name="Shibata T."/>
            <person name="Feng M."/>
            <person name="Maeda T."/>
            <person name="Schwartz J.A."/>
            <person name="Shigenobu S."/>
            <person name="Lundholm N."/>
            <person name="Nishiyama T."/>
            <person name="Yang H."/>
            <person name="Hasebe M."/>
            <person name="Li S."/>
            <person name="Pierce S.K."/>
            <person name="Wang J."/>
        </authorList>
    </citation>
    <scope>NUCLEOTIDE SEQUENCE [LARGE SCALE GENOMIC DNA]</scope>
    <source>
        <strain evidence="9">EC2010</strain>
        <tissue evidence="9">Whole organism of an adult</tissue>
    </source>
</reference>
<dbReference type="PANTHER" id="PTHR18919:SF107">
    <property type="entry name" value="ACETYL-COA ACETYLTRANSFERASE, CYTOSOLIC"/>
    <property type="match status" value="1"/>
</dbReference>
<dbReference type="PIRSF" id="PIRSF000429">
    <property type="entry name" value="Ac-CoA_Ac_transf"/>
    <property type="match status" value="1"/>
</dbReference>
<dbReference type="Pfam" id="PF00108">
    <property type="entry name" value="Thiolase_N"/>
    <property type="match status" value="1"/>
</dbReference>
<dbReference type="InterPro" id="IPR020617">
    <property type="entry name" value="Thiolase_C"/>
</dbReference>
<evidence type="ECO:0000313" key="9">
    <source>
        <dbReference type="EMBL" id="RUS82017.1"/>
    </source>
</evidence>
<dbReference type="PROSITE" id="PS00098">
    <property type="entry name" value="THIOLASE_1"/>
    <property type="match status" value="1"/>
</dbReference>
<keyword evidence="3 6" id="KW-0808">Transferase</keyword>
<keyword evidence="10" id="KW-1185">Reference proteome</keyword>
<evidence type="ECO:0000256" key="5">
    <source>
        <dbReference type="PIRSR" id="PIRSR000429-1"/>
    </source>
</evidence>
<comment type="pathway">
    <text evidence="1">Lipid metabolism.</text>
</comment>
<protein>
    <recommendedName>
        <fullName evidence="11">Thiolase N-terminal domain-containing protein</fullName>
    </recommendedName>
</protein>
<evidence type="ECO:0000313" key="10">
    <source>
        <dbReference type="Proteomes" id="UP000271974"/>
    </source>
</evidence>
<dbReference type="InterPro" id="IPR002155">
    <property type="entry name" value="Thiolase"/>
</dbReference>
<evidence type="ECO:0000256" key="1">
    <source>
        <dbReference type="ARBA" id="ARBA00005189"/>
    </source>
</evidence>
<evidence type="ECO:0000256" key="2">
    <source>
        <dbReference type="ARBA" id="ARBA00010982"/>
    </source>
</evidence>
<dbReference type="InterPro" id="IPR016039">
    <property type="entry name" value="Thiolase-like"/>
</dbReference>
<dbReference type="InterPro" id="IPR020613">
    <property type="entry name" value="Thiolase_CS"/>
</dbReference>
<dbReference type="PANTHER" id="PTHR18919">
    <property type="entry name" value="ACETYL-COA C-ACYLTRANSFERASE"/>
    <property type="match status" value="1"/>
</dbReference>
<dbReference type="AlphaFoldDB" id="A0A3S0ZNJ2"/>
<evidence type="ECO:0000259" key="7">
    <source>
        <dbReference type="Pfam" id="PF00108"/>
    </source>
</evidence>
<dbReference type="Pfam" id="PF02803">
    <property type="entry name" value="Thiolase_C"/>
    <property type="match status" value="1"/>
</dbReference>